<keyword evidence="1" id="KW-1133">Transmembrane helix</keyword>
<proteinExistence type="predicted"/>
<dbReference type="Proteomes" id="UP000593892">
    <property type="component" value="Chromosome"/>
</dbReference>
<evidence type="ECO:0000313" key="2">
    <source>
        <dbReference type="EMBL" id="QOY88006.1"/>
    </source>
</evidence>
<sequence length="174" mass="19010">MLHLAIERTRALDRQIAGRNSLECAAALLITAFFGWAALRAPSPLEQLGLAIVSLSGLWIIYYVRHHGRGPSPVDAGLDLSAYRKVLLENYSRQIRLLQTVQFWYLGPLYAGLLIANAGAALRLTREGRGVLGPVLTVTLVTLVFAAILLLNQRVGVGRLRSARKELVELTGGE</sequence>
<evidence type="ECO:0000256" key="1">
    <source>
        <dbReference type="SAM" id="Phobius"/>
    </source>
</evidence>
<reference evidence="2 3" key="1">
    <citation type="submission" date="2020-10" db="EMBL/GenBank/DDBJ databases">
        <title>Complete genome sequence of Paludibaculum fermentans P105T, a facultatively anaerobic acidobacterium capable of dissimilatory Fe(III) reduction.</title>
        <authorList>
            <person name="Dedysh S.N."/>
            <person name="Beletsky A.V."/>
            <person name="Kulichevskaya I.S."/>
            <person name="Mardanov A.V."/>
            <person name="Ravin N.V."/>
        </authorList>
    </citation>
    <scope>NUCLEOTIDE SEQUENCE [LARGE SCALE GENOMIC DNA]</scope>
    <source>
        <strain evidence="2 3">P105</strain>
    </source>
</reference>
<dbReference type="EMBL" id="CP063849">
    <property type="protein sequence ID" value="QOY88006.1"/>
    <property type="molecule type" value="Genomic_DNA"/>
</dbReference>
<organism evidence="2 3">
    <name type="scientific">Paludibaculum fermentans</name>
    <dbReference type="NCBI Taxonomy" id="1473598"/>
    <lineage>
        <taxon>Bacteria</taxon>
        <taxon>Pseudomonadati</taxon>
        <taxon>Acidobacteriota</taxon>
        <taxon>Terriglobia</taxon>
        <taxon>Bryobacterales</taxon>
        <taxon>Bryobacteraceae</taxon>
        <taxon>Paludibaculum</taxon>
    </lineage>
</organism>
<gene>
    <name evidence="2" type="ORF">IRI77_35605</name>
</gene>
<keyword evidence="1" id="KW-0812">Transmembrane</keyword>
<feature type="transmembrane region" description="Helical" evidence="1">
    <location>
        <begin position="45"/>
        <end position="64"/>
    </location>
</feature>
<feature type="transmembrane region" description="Helical" evidence="1">
    <location>
        <begin position="21"/>
        <end position="39"/>
    </location>
</feature>
<dbReference type="AlphaFoldDB" id="A0A7S7NQM7"/>
<feature type="transmembrane region" description="Helical" evidence="1">
    <location>
        <begin position="103"/>
        <end position="125"/>
    </location>
</feature>
<keyword evidence="3" id="KW-1185">Reference proteome</keyword>
<evidence type="ECO:0000313" key="3">
    <source>
        <dbReference type="Proteomes" id="UP000593892"/>
    </source>
</evidence>
<protein>
    <submittedName>
        <fullName evidence="2">Uncharacterized protein</fullName>
    </submittedName>
</protein>
<feature type="transmembrane region" description="Helical" evidence="1">
    <location>
        <begin position="131"/>
        <end position="151"/>
    </location>
</feature>
<accession>A0A7S7NQM7</accession>
<name>A0A7S7NQM7_PALFE</name>
<keyword evidence="1" id="KW-0472">Membrane</keyword>
<dbReference type="KEGG" id="pfer:IRI77_35605"/>
<dbReference type="RefSeq" id="WP_194449669.1">
    <property type="nucleotide sequence ID" value="NZ_CP063849.1"/>
</dbReference>